<dbReference type="InterPro" id="IPR036388">
    <property type="entry name" value="WH-like_DNA-bd_sf"/>
</dbReference>
<dbReference type="CDD" id="cd00090">
    <property type="entry name" value="HTH_ARSR"/>
    <property type="match status" value="1"/>
</dbReference>
<dbReference type="RefSeq" id="WP_142765848.1">
    <property type="nucleotide sequence ID" value="NZ_CP041356.1"/>
</dbReference>
<protein>
    <submittedName>
        <fullName evidence="5">Helix-turn-helix transcriptional regulator</fullName>
    </submittedName>
</protein>
<dbReference type="Gene3D" id="1.10.10.10">
    <property type="entry name" value="Winged helix-like DNA-binding domain superfamily/Winged helix DNA-binding domain"/>
    <property type="match status" value="1"/>
</dbReference>
<dbReference type="GO" id="GO:0003700">
    <property type="term" value="F:DNA-binding transcription factor activity"/>
    <property type="evidence" value="ECO:0007669"/>
    <property type="project" value="InterPro"/>
</dbReference>
<proteinExistence type="predicted"/>
<keyword evidence="3" id="KW-0804">Transcription</keyword>
<dbReference type="InterPro" id="IPR001845">
    <property type="entry name" value="HTH_ArsR_DNA-bd_dom"/>
</dbReference>
<dbReference type="InterPro" id="IPR051081">
    <property type="entry name" value="HTH_MetalResp_TranReg"/>
</dbReference>
<evidence type="ECO:0000256" key="2">
    <source>
        <dbReference type="ARBA" id="ARBA00023125"/>
    </source>
</evidence>
<dbReference type="SUPFAM" id="SSF46785">
    <property type="entry name" value="Winged helix' DNA-binding domain"/>
    <property type="match status" value="1"/>
</dbReference>
<dbReference type="OrthoDB" id="9794330at2"/>
<accession>A0A514Z6I9</accession>
<dbReference type="Proteomes" id="UP000315128">
    <property type="component" value="Chromosome"/>
</dbReference>
<name>A0A514Z6I9_9LACT</name>
<keyword evidence="1" id="KW-0805">Transcription regulation</keyword>
<dbReference type="PROSITE" id="PS50987">
    <property type="entry name" value="HTH_ARSR_2"/>
    <property type="match status" value="1"/>
</dbReference>
<gene>
    <name evidence="5" type="ORF">FLP15_02285</name>
</gene>
<dbReference type="PANTHER" id="PTHR33154">
    <property type="entry name" value="TRANSCRIPTIONAL REGULATOR, ARSR FAMILY"/>
    <property type="match status" value="1"/>
</dbReference>
<dbReference type="Pfam" id="PF12840">
    <property type="entry name" value="HTH_20"/>
    <property type="match status" value="1"/>
</dbReference>
<reference evidence="5 6" key="1">
    <citation type="submission" date="2019-07" db="EMBL/GenBank/DDBJ databases">
        <title>Genome sequencing of KACC 19320.</title>
        <authorList>
            <person name="Heo J."/>
            <person name="Kim S.-J."/>
            <person name="Kim J.-S."/>
            <person name="Hong S.-B."/>
            <person name="Kwon S.-W."/>
        </authorList>
    </citation>
    <scope>NUCLEOTIDE SEQUENCE [LARGE SCALE GENOMIC DNA]</scope>
    <source>
        <strain evidence="5 6">KACC 19320</strain>
    </source>
</reference>
<dbReference type="PRINTS" id="PR00778">
    <property type="entry name" value="HTHARSR"/>
</dbReference>
<sequence length="99" mass="11381">MNINISEKPDNETLTKIFHALSDPTRLEVLRLLVSRSSDECNCTVLGENLDMSQPTMSYHMKTLREAGLINTRKASREKIVSLNQETFDKYLPHFLDLL</sequence>
<evidence type="ECO:0000256" key="1">
    <source>
        <dbReference type="ARBA" id="ARBA00023015"/>
    </source>
</evidence>
<feature type="domain" description="HTH arsR-type" evidence="4">
    <location>
        <begin position="6"/>
        <end position="99"/>
    </location>
</feature>
<dbReference type="InterPro" id="IPR036390">
    <property type="entry name" value="WH_DNA-bd_sf"/>
</dbReference>
<evidence type="ECO:0000313" key="5">
    <source>
        <dbReference type="EMBL" id="QDK70225.1"/>
    </source>
</evidence>
<dbReference type="InterPro" id="IPR011991">
    <property type="entry name" value="ArsR-like_HTH"/>
</dbReference>
<dbReference type="KEGG" id="lack:FLP15_02285"/>
<keyword evidence="2" id="KW-0238">DNA-binding</keyword>
<keyword evidence="6" id="KW-1185">Reference proteome</keyword>
<dbReference type="AlphaFoldDB" id="A0A514Z6I9"/>
<evidence type="ECO:0000256" key="3">
    <source>
        <dbReference type="ARBA" id="ARBA00023163"/>
    </source>
</evidence>
<evidence type="ECO:0000259" key="4">
    <source>
        <dbReference type="PROSITE" id="PS50987"/>
    </source>
</evidence>
<evidence type="ECO:0000313" key="6">
    <source>
        <dbReference type="Proteomes" id="UP000315128"/>
    </source>
</evidence>
<dbReference type="NCBIfam" id="NF033788">
    <property type="entry name" value="HTH_metalloreg"/>
    <property type="match status" value="1"/>
</dbReference>
<dbReference type="EMBL" id="CP041356">
    <property type="protein sequence ID" value="QDK70225.1"/>
    <property type="molecule type" value="Genomic_DNA"/>
</dbReference>
<dbReference type="GO" id="GO:0003677">
    <property type="term" value="F:DNA binding"/>
    <property type="evidence" value="ECO:0007669"/>
    <property type="project" value="UniProtKB-KW"/>
</dbReference>
<dbReference type="PANTHER" id="PTHR33154:SF25">
    <property type="entry name" value="LMO0101 PROTEIN"/>
    <property type="match status" value="1"/>
</dbReference>
<dbReference type="SMART" id="SM00418">
    <property type="entry name" value="HTH_ARSR"/>
    <property type="match status" value="1"/>
</dbReference>
<organism evidence="5 6">
    <name type="scientific">Lactococcus protaetiae</name>
    <dbReference type="NCBI Taxonomy" id="2592653"/>
    <lineage>
        <taxon>Bacteria</taxon>
        <taxon>Bacillati</taxon>
        <taxon>Bacillota</taxon>
        <taxon>Bacilli</taxon>
        <taxon>Lactobacillales</taxon>
        <taxon>Streptococcaceae</taxon>
        <taxon>Lactococcus</taxon>
    </lineage>
</organism>